<protein>
    <recommendedName>
        <fullName evidence="1">DUF6532 domain-containing protein</fullName>
    </recommendedName>
</protein>
<accession>A0A0C9XU20</accession>
<feature type="domain" description="DUF6532" evidence="1">
    <location>
        <begin position="68"/>
        <end position="265"/>
    </location>
</feature>
<keyword evidence="3" id="KW-1185">Reference proteome</keyword>
<dbReference type="STRING" id="765257.A0A0C9XU20"/>
<proteinExistence type="predicted"/>
<organism evidence="2 3">
    <name type="scientific">Pisolithus microcarpus 441</name>
    <dbReference type="NCBI Taxonomy" id="765257"/>
    <lineage>
        <taxon>Eukaryota</taxon>
        <taxon>Fungi</taxon>
        <taxon>Dikarya</taxon>
        <taxon>Basidiomycota</taxon>
        <taxon>Agaricomycotina</taxon>
        <taxon>Agaricomycetes</taxon>
        <taxon>Agaricomycetidae</taxon>
        <taxon>Boletales</taxon>
        <taxon>Sclerodermatineae</taxon>
        <taxon>Pisolithaceae</taxon>
        <taxon>Pisolithus</taxon>
    </lineage>
</organism>
<reference evidence="2 3" key="1">
    <citation type="submission" date="2014-04" db="EMBL/GenBank/DDBJ databases">
        <authorList>
            <consortium name="DOE Joint Genome Institute"/>
            <person name="Kuo A."/>
            <person name="Kohler A."/>
            <person name="Costa M.D."/>
            <person name="Nagy L.G."/>
            <person name="Floudas D."/>
            <person name="Copeland A."/>
            <person name="Barry K.W."/>
            <person name="Cichocki N."/>
            <person name="Veneault-Fourrey C."/>
            <person name="LaButti K."/>
            <person name="Lindquist E.A."/>
            <person name="Lipzen A."/>
            <person name="Lundell T."/>
            <person name="Morin E."/>
            <person name="Murat C."/>
            <person name="Sun H."/>
            <person name="Tunlid A."/>
            <person name="Henrissat B."/>
            <person name="Grigoriev I.V."/>
            <person name="Hibbett D.S."/>
            <person name="Martin F."/>
            <person name="Nordberg H.P."/>
            <person name="Cantor M.N."/>
            <person name="Hua S.X."/>
        </authorList>
    </citation>
    <scope>NUCLEOTIDE SEQUENCE [LARGE SCALE GENOMIC DNA]</scope>
    <source>
        <strain evidence="2 3">441</strain>
    </source>
</reference>
<evidence type="ECO:0000313" key="2">
    <source>
        <dbReference type="EMBL" id="KIK15870.1"/>
    </source>
</evidence>
<dbReference type="EMBL" id="KN833874">
    <property type="protein sequence ID" value="KIK15870.1"/>
    <property type="molecule type" value="Genomic_DNA"/>
</dbReference>
<dbReference type="InterPro" id="IPR045341">
    <property type="entry name" value="DUF6532"/>
</dbReference>
<dbReference type="OrthoDB" id="3249407at2759"/>
<evidence type="ECO:0000313" key="3">
    <source>
        <dbReference type="Proteomes" id="UP000054018"/>
    </source>
</evidence>
<name>A0A0C9XU20_9AGAM</name>
<sequence length="326" mass="36096">MVSQSPSDFVFVAHIICCYRSAGPKRQHETGPEDEDSISVKAQKLTEHEGRPHAKDYDNVTQEFVTAAVAEYRARLCAQSPMPDHGQETTLLAASWAKACQLTGVNLTRTPDLSKLVSGRGSQVHGELKTKLCPLVEVMFGFHSSQSKSAIKKNRSLAEGLKEGTNFAFKVSGLFSHREQDRRGFLKAPIIQKIINTMWFANKHDEGVMFPEHFKPFPYPTLALVLTAIECCIDEWATGKRGDISFTAQEYRSVYEAYLKCLQDFDDATKDVGVLRAICSRIYEAGCVHSGAGALTMESQCKLSARVVAAAIQEHHEGSMTEDESD</sequence>
<dbReference type="Pfam" id="PF20149">
    <property type="entry name" value="DUF6532"/>
    <property type="match status" value="1"/>
</dbReference>
<dbReference type="HOGENOM" id="CLU_038181_0_1_1"/>
<evidence type="ECO:0000259" key="1">
    <source>
        <dbReference type="Pfam" id="PF20149"/>
    </source>
</evidence>
<dbReference type="AlphaFoldDB" id="A0A0C9XU20"/>
<dbReference type="Proteomes" id="UP000054018">
    <property type="component" value="Unassembled WGS sequence"/>
</dbReference>
<reference evidence="3" key="2">
    <citation type="submission" date="2015-01" db="EMBL/GenBank/DDBJ databases">
        <title>Evolutionary Origins and Diversification of the Mycorrhizal Mutualists.</title>
        <authorList>
            <consortium name="DOE Joint Genome Institute"/>
            <consortium name="Mycorrhizal Genomics Consortium"/>
            <person name="Kohler A."/>
            <person name="Kuo A."/>
            <person name="Nagy L.G."/>
            <person name="Floudas D."/>
            <person name="Copeland A."/>
            <person name="Barry K.W."/>
            <person name="Cichocki N."/>
            <person name="Veneault-Fourrey C."/>
            <person name="LaButti K."/>
            <person name="Lindquist E.A."/>
            <person name="Lipzen A."/>
            <person name="Lundell T."/>
            <person name="Morin E."/>
            <person name="Murat C."/>
            <person name="Riley R."/>
            <person name="Ohm R."/>
            <person name="Sun H."/>
            <person name="Tunlid A."/>
            <person name="Henrissat B."/>
            <person name="Grigoriev I.V."/>
            <person name="Hibbett D.S."/>
            <person name="Martin F."/>
        </authorList>
    </citation>
    <scope>NUCLEOTIDE SEQUENCE [LARGE SCALE GENOMIC DNA]</scope>
    <source>
        <strain evidence="3">441</strain>
    </source>
</reference>
<gene>
    <name evidence="2" type="ORF">PISMIDRAFT_114438</name>
</gene>